<accession>A0A562J2G4</accession>
<dbReference type="RefSeq" id="WP_144570114.1">
    <property type="nucleotide sequence ID" value="NZ_VLKG01000001.1"/>
</dbReference>
<keyword evidence="2" id="KW-1185">Reference proteome</keyword>
<comment type="caution">
    <text evidence="1">The sequence shown here is derived from an EMBL/GenBank/DDBJ whole genome shotgun (WGS) entry which is preliminary data.</text>
</comment>
<reference evidence="1 2" key="1">
    <citation type="submission" date="2019-07" db="EMBL/GenBank/DDBJ databases">
        <title>Genomic Encyclopedia of Type Strains, Phase I: the one thousand microbial genomes (KMG-I) project.</title>
        <authorList>
            <person name="Kyrpides N."/>
        </authorList>
    </citation>
    <scope>NUCLEOTIDE SEQUENCE [LARGE SCALE GENOMIC DNA]</scope>
    <source>
        <strain evidence="1 2">DSM 375</strain>
    </source>
</reference>
<name>A0A562J2G4_9GAMM</name>
<evidence type="ECO:0000313" key="2">
    <source>
        <dbReference type="Proteomes" id="UP000319627"/>
    </source>
</evidence>
<organism evidence="1 2">
    <name type="scientific">Azomonas agilis</name>
    <dbReference type="NCBI Taxonomy" id="116849"/>
    <lineage>
        <taxon>Bacteria</taxon>
        <taxon>Pseudomonadati</taxon>
        <taxon>Pseudomonadota</taxon>
        <taxon>Gammaproteobacteria</taxon>
        <taxon>Pseudomonadales</taxon>
        <taxon>Pseudomonadaceae</taxon>
        <taxon>Azomonas</taxon>
    </lineage>
</organism>
<protein>
    <submittedName>
        <fullName evidence="1">Uncharacterized protein</fullName>
    </submittedName>
</protein>
<dbReference type="Proteomes" id="UP000319627">
    <property type="component" value="Unassembled WGS sequence"/>
</dbReference>
<evidence type="ECO:0000313" key="1">
    <source>
        <dbReference type="EMBL" id="TWH77449.1"/>
    </source>
</evidence>
<dbReference type="EMBL" id="VLKG01000001">
    <property type="protein sequence ID" value="TWH77449.1"/>
    <property type="molecule type" value="Genomic_DNA"/>
</dbReference>
<sequence length="146" mass="16617">MTDVFTPTLETPWRILLCHKHPVSARLRFLVPENPKAGVVVPESLPPLCVVAEPDQQPNVQSHPATALNLLKQRMPNLDPEFEICSEYQLYLETSEGLMPVYLATLNGHNLCDIPEGMRWMELTQSIGMPWLDREILRRAYEVLVG</sequence>
<gene>
    <name evidence="1" type="ORF">LX59_00366</name>
</gene>
<dbReference type="AlphaFoldDB" id="A0A562J2G4"/>
<proteinExistence type="predicted"/>
<dbReference type="OrthoDB" id="6894996at2"/>